<keyword evidence="2" id="KW-1185">Reference proteome</keyword>
<name>A0A0P0VZT1_ORYSJ</name>
<protein>
    <submittedName>
        <fullName evidence="1">Os03g0590700 protein</fullName>
    </submittedName>
</protein>
<dbReference type="SUPFAM" id="SSF64076">
    <property type="entry name" value="MTH938-like"/>
    <property type="match status" value="1"/>
</dbReference>
<dbReference type="STRING" id="39947.A0A0P0VZT1"/>
<dbReference type="SMR" id="A0A0P0VZT1"/>
<dbReference type="InterPro" id="IPR007523">
    <property type="entry name" value="NDUFAF3/AAMDC"/>
</dbReference>
<proteinExistence type="evidence at protein level"/>
<dbReference type="Proteomes" id="UP000059680">
    <property type="component" value="Chromosome 3"/>
</dbReference>
<dbReference type="PANTHER" id="PTHR21192">
    <property type="entry name" value="NUCLEAR PROTEIN E3-3"/>
    <property type="match status" value="1"/>
</dbReference>
<dbReference type="PaxDb" id="39947-A0A0P0VZT1"/>
<dbReference type="AlphaFoldDB" id="A0A0P0VZT1"/>
<reference evidence="1 2" key="3">
    <citation type="journal article" date="2013" name="Rice">
        <title>Improvement of the Oryza sativa Nipponbare reference genome using next generation sequence and optical map data.</title>
        <authorList>
            <person name="Kawahara Y."/>
            <person name="de la Bastide M."/>
            <person name="Hamilton J.P."/>
            <person name="Kanamori H."/>
            <person name="McCombie W.R."/>
            <person name="Ouyang S."/>
            <person name="Schwartz D.C."/>
            <person name="Tanaka T."/>
            <person name="Wu J."/>
            <person name="Zhou S."/>
            <person name="Childs K.L."/>
            <person name="Davidson R.M."/>
            <person name="Lin H."/>
            <person name="Quesada-Ocampo L."/>
            <person name="Vaillancourt B."/>
            <person name="Sakai H."/>
            <person name="Lee S.S."/>
            <person name="Kim J."/>
            <person name="Numa H."/>
            <person name="Itoh T."/>
            <person name="Buell C.R."/>
            <person name="Matsumoto T."/>
        </authorList>
    </citation>
    <scope>NUCLEOTIDE SEQUENCE [LARGE SCALE GENOMIC DNA]</scope>
    <source>
        <strain evidence="2">cv. Nipponbare</strain>
    </source>
</reference>
<dbReference type="InParanoid" id="A0A0P0VZT1"/>
<accession>A0A0P0VZT1</accession>
<dbReference type="PANTHER" id="PTHR21192:SF2">
    <property type="entry name" value="NADH DEHYDROGENASE [UBIQUINONE] 1 ALPHA SUBCOMPLEX ASSEMBLY FACTOR 3"/>
    <property type="match status" value="1"/>
</dbReference>
<dbReference type="eggNOG" id="KOG3363">
    <property type="taxonomic scope" value="Eukaryota"/>
</dbReference>
<gene>
    <name evidence="1" type="ordered locus">Os03g0590700</name>
    <name evidence="1" type="ORF">OSNPB_030590700</name>
</gene>
<dbReference type="InterPro" id="IPR036748">
    <property type="entry name" value="MTH938-like_sf"/>
</dbReference>
<reference evidence="1 2" key="2">
    <citation type="journal article" date="2013" name="Plant Cell Physiol.">
        <title>Rice Annotation Project Database (RAP-DB): an integrative and interactive database for rice genomics.</title>
        <authorList>
            <person name="Sakai H."/>
            <person name="Lee S.S."/>
            <person name="Tanaka T."/>
            <person name="Numa H."/>
            <person name="Kim J."/>
            <person name="Kawahara Y."/>
            <person name="Wakimoto H."/>
            <person name="Yang C.C."/>
            <person name="Iwamoto M."/>
            <person name="Abe T."/>
            <person name="Yamada Y."/>
            <person name="Muto A."/>
            <person name="Inokuchi H."/>
            <person name="Ikemura T."/>
            <person name="Matsumoto T."/>
            <person name="Sasaki T."/>
            <person name="Itoh T."/>
        </authorList>
    </citation>
    <scope>NUCLEOTIDE SEQUENCE [LARGE SCALE GENOMIC DNA]</scope>
    <source>
        <strain evidence="2">cv. Nipponbare</strain>
    </source>
</reference>
<dbReference type="Gene3D" id="3.40.1230.10">
    <property type="entry name" value="MTH938-like"/>
    <property type="match status" value="1"/>
</dbReference>
<reference evidence="2" key="1">
    <citation type="journal article" date="2005" name="Nature">
        <title>The map-based sequence of the rice genome.</title>
        <authorList>
            <consortium name="International rice genome sequencing project (IRGSP)"/>
            <person name="Matsumoto T."/>
            <person name="Wu J."/>
            <person name="Kanamori H."/>
            <person name="Katayose Y."/>
            <person name="Fujisawa M."/>
            <person name="Namiki N."/>
            <person name="Mizuno H."/>
            <person name="Yamamoto K."/>
            <person name="Antonio B.A."/>
            <person name="Baba T."/>
            <person name="Sakata K."/>
            <person name="Nagamura Y."/>
            <person name="Aoki H."/>
            <person name="Arikawa K."/>
            <person name="Arita K."/>
            <person name="Bito T."/>
            <person name="Chiden Y."/>
            <person name="Fujitsuka N."/>
            <person name="Fukunaka R."/>
            <person name="Hamada M."/>
            <person name="Harada C."/>
            <person name="Hayashi A."/>
            <person name="Hijishita S."/>
            <person name="Honda M."/>
            <person name="Hosokawa S."/>
            <person name="Ichikawa Y."/>
            <person name="Idonuma A."/>
            <person name="Iijima M."/>
            <person name="Ikeda M."/>
            <person name="Ikeno M."/>
            <person name="Ito K."/>
            <person name="Ito S."/>
            <person name="Ito T."/>
            <person name="Ito Y."/>
            <person name="Ito Y."/>
            <person name="Iwabuchi A."/>
            <person name="Kamiya K."/>
            <person name="Karasawa W."/>
            <person name="Kurita K."/>
            <person name="Katagiri S."/>
            <person name="Kikuta A."/>
            <person name="Kobayashi H."/>
            <person name="Kobayashi N."/>
            <person name="Machita K."/>
            <person name="Maehara T."/>
            <person name="Masukawa M."/>
            <person name="Mizubayashi T."/>
            <person name="Mukai Y."/>
            <person name="Nagasaki H."/>
            <person name="Nagata Y."/>
            <person name="Naito S."/>
            <person name="Nakashima M."/>
            <person name="Nakama Y."/>
            <person name="Nakamichi Y."/>
            <person name="Nakamura M."/>
            <person name="Meguro A."/>
            <person name="Negishi M."/>
            <person name="Ohta I."/>
            <person name="Ohta T."/>
            <person name="Okamoto M."/>
            <person name="Ono N."/>
            <person name="Saji S."/>
            <person name="Sakaguchi M."/>
            <person name="Sakai K."/>
            <person name="Shibata M."/>
            <person name="Shimokawa T."/>
            <person name="Song J."/>
            <person name="Takazaki Y."/>
            <person name="Terasawa K."/>
            <person name="Tsugane M."/>
            <person name="Tsuji K."/>
            <person name="Ueda S."/>
            <person name="Waki K."/>
            <person name="Yamagata H."/>
            <person name="Yamamoto M."/>
            <person name="Yamamoto S."/>
            <person name="Yamane H."/>
            <person name="Yoshiki S."/>
            <person name="Yoshihara R."/>
            <person name="Yukawa K."/>
            <person name="Zhong H."/>
            <person name="Yano M."/>
            <person name="Yuan Q."/>
            <person name="Ouyang S."/>
            <person name="Liu J."/>
            <person name="Jones K.M."/>
            <person name="Gansberger K."/>
            <person name="Moffat K."/>
            <person name="Hill J."/>
            <person name="Bera J."/>
            <person name="Fadrosh D."/>
            <person name="Jin S."/>
            <person name="Johri S."/>
            <person name="Kim M."/>
            <person name="Overton L."/>
            <person name="Reardon M."/>
            <person name="Tsitrin T."/>
            <person name="Vuong H."/>
            <person name="Weaver B."/>
            <person name="Ciecko A."/>
            <person name="Tallon L."/>
            <person name="Jackson J."/>
            <person name="Pai G."/>
            <person name="Aken S.V."/>
            <person name="Utterback T."/>
            <person name="Reidmuller S."/>
            <person name="Feldblyum T."/>
            <person name="Hsiao J."/>
            <person name="Zismann V."/>
            <person name="Iobst S."/>
            <person name="de Vazeille A.R."/>
            <person name="Buell C.R."/>
            <person name="Ying K."/>
            <person name="Li Y."/>
            <person name="Lu T."/>
            <person name="Huang Y."/>
            <person name="Zhao Q."/>
            <person name="Feng Q."/>
            <person name="Zhang L."/>
            <person name="Zhu J."/>
            <person name="Weng Q."/>
            <person name="Mu J."/>
            <person name="Lu Y."/>
            <person name="Fan D."/>
            <person name="Liu Y."/>
            <person name="Guan J."/>
            <person name="Zhang Y."/>
            <person name="Yu S."/>
            <person name="Liu X."/>
            <person name="Zhang Y."/>
            <person name="Hong G."/>
            <person name="Han B."/>
            <person name="Choisne N."/>
            <person name="Demange N."/>
            <person name="Orjeda G."/>
            <person name="Samain S."/>
            <person name="Cattolico L."/>
            <person name="Pelletier E."/>
            <person name="Couloux A."/>
            <person name="Segurens B."/>
            <person name="Wincker P."/>
            <person name="D'Hont A."/>
            <person name="Scarpelli C."/>
            <person name="Weissenbach J."/>
            <person name="Salanoubat M."/>
            <person name="Quetier F."/>
            <person name="Yu Y."/>
            <person name="Kim H.R."/>
            <person name="Rambo T."/>
            <person name="Currie J."/>
            <person name="Collura K."/>
            <person name="Luo M."/>
            <person name="Yang T."/>
            <person name="Ammiraju J.S.S."/>
            <person name="Engler F."/>
            <person name="Soderlund C."/>
            <person name="Wing R.A."/>
            <person name="Palmer L.E."/>
            <person name="de la Bastide M."/>
            <person name="Spiegel L."/>
            <person name="Nascimento L."/>
            <person name="Zutavern T."/>
            <person name="O'Shaughnessy A."/>
            <person name="Dike S."/>
            <person name="Dedhia N."/>
            <person name="Preston R."/>
            <person name="Balija V."/>
            <person name="McCombie W.R."/>
            <person name="Chow T."/>
            <person name="Chen H."/>
            <person name="Chung M."/>
            <person name="Chen C."/>
            <person name="Shaw J."/>
            <person name="Wu H."/>
            <person name="Hsiao K."/>
            <person name="Chao Y."/>
            <person name="Chu M."/>
            <person name="Cheng C."/>
            <person name="Hour A."/>
            <person name="Lee P."/>
            <person name="Lin S."/>
            <person name="Lin Y."/>
            <person name="Liou J."/>
            <person name="Liu S."/>
            <person name="Hsing Y."/>
            <person name="Raghuvanshi S."/>
            <person name="Mohanty A."/>
            <person name="Bharti A.K."/>
            <person name="Gaur A."/>
            <person name="Gupta V."/>
            <person name="Kumar D."/>
            <person name="Ravi V."/>
            <person name="Vij S."/>
            <person name="Kapur A."/>
            <person name="Khurana P."/>
            <person name="Khurana P."/>
            <person name="Khurana J.P."/>
            <person name="Tyagi A.K."/>
            <person name="Gaikwad K."/>
            <person name="Singh A."/>
            <person name="Dalal V."/>
            <person name="Srivastava S."/>
            <person name="Dixit A."/>
            <person name="Pal A.K."/>
            <person name="Ghazi I.A."/>
            <person name="Yadav M."/>
            <person name="Pandit A."/>
            <person name="Bhargava A."/>
            <person name="Sureshbabu K."/>
            <person name="Batra K."/>
            <person name="Sharma T.R."/>
            <person name="Mohapatra T."/>
            <person name="Singh N.K."/>
            <person name="Messing J."/>
            <person name="Nelson A.B."/>
            <person name="Fuks G."/>
            <person name="Kavchok S."/>
            <person name="Keizer G."/>
            <person name="Linton E."/>
            <person name="Llaca V."/>
            <person name="Song R."/>
            <person name="Tanyolac B."/>
            <person name="Young S."/>
            <person name="Ho-Il K."/>
            <person name="Hahn J.H."/>
            <person name="Sangsakoo G."/>
            <person name="Vanavichit A."/>
            <person name="de Mattos Luiz.A.T."/>
            <person name="Zimmer P.D."/>
            <person name="Malone G."/>
            <person name="Dellagostin O."/>
            <person name="de Oliveira A.C."/>
            <person name="Bevan M."/>
            <person name="Bancroft I."/>
            <person name="Minx P."/>
            <person name="Cordum H."/>
            <person name="Wilson R."/>
            <person name="Cheng Z."/>
            <person name="Jin W."/>
            <person name="Jiang J."/>
            <person name="Leong S.A."/>
            <person name="Iwama H."/>
            <person name="Gojobori T."/>
            <person name="Itoh T."/>
            <person name="Niimura Y."/>
            <person name="Fujii Y."/>
            <person name="Habara T."/>
            <person name="Sakai H."/>
            <person name="Sato Y."/>
            <person name="Wilson G."/>
            <person name="Kumar K."/>
            <person name="McCouch S."/>
            <person name="Juretic N."/>
            <person name="Hoen D."/>
            <person name="Wright S."/>
            <person name="Bruskiewich R."/>
            <person name="Bureau T."/>
            <person name="Miyao A."/>
            <person name="Hirochika H."/>
            <person name="Nishikawa T."/>
            <person name="Kadowaki K."/>
            <person name="Sugiura M."/>
            <person name="Burr B."/>
            <person name="Sasaki T."/>
        </authorList>
    </citation>
    <scope>NUCLEOTIDE SEQUENCE [LARGE SCALE GENOMIC DNA]</scope>
    <source>
        <strain evidence="2">cv. Nipponbare</strain>
    </source>
</reference>
<dbReference type="OMA" id="HIHNVET"/>
<sequence length="71" mass="7614">HHLVCHASPEILILGCGRHIQPISPELHKFIQSTGMKLEAVDSRNAASTYNILNEEGRPVAAALLPCGVTS</sequence>
<keyword evidence="3" id="KW-1267">Proteomics identification</keyword>
<evidence type="ECO:0007829" key="3">
    <source>
        <dbReference type="PeptideAtlas" id="A0A0P0VZT1"/>
    </source>
</evidence>
<dbReference type="Pfam" id="PF04430">
    <property type="entry name" value="DUF498"/>
    <property type="match status" value="1"/>
</dbReference>
<dbReference type="EMBL" id="AP014959">
    <property type="protein sequence ID" value="BAS85126.1"/>
    <property type="molecule type" value="Genomic_DNA"/>
</dbReference>
<organism evidence="1 2">
    <name type="scientific">Oryza sativa subsp. japonica</name>
    <name type="common">Rice</name>
    <dbReference type="NCBI Taxonomy" id="39947"/>
    <lineage>
        <taxon>Eukaryota</taxon>
        <taxon>Viridiplantae</taxon>
        <taxon>Streptophyta</taxon>
        <taxon>Embryophyta</taxon>
        <taxon>Tracheophyta</taxon>
        <taxon>Spermatophyta</taxon>
        <taxon>Magnoliopsida</taxon>
        <taxon>Liliopsida</taxon>
        <taxon>Poales</taxon>
        <taxon>Poaceae</taxon>
        <taxon>BOP clade</taxon>
        <taxon>Oryzoideae</taxon>
        <taxon>Oryzeae</taxon>
        <taxon>Oryzinae</taxon>
        <taxon>Oryza</taxon>
        <taxon>Oryza sativa</taxon>
    </lineage>
</organism>
<dbReference type="Gramene" id="Os03t0590700-01">
    <property type="protein sequence ID" value="Os03t0590700-01"/>
    <property type="gene ID" value="Os03g0590700"/>
</dbReference>
<evidence type="ECO:0000313" key="2">
    <source>
        <dbReference type="Proteomes" id="UP000059680"/>
    </source>
</evidence>
<feature type="non-terminal residue" evidence="1">
    <location>
        <position position="1"/>
    </location>
</feature>
<evidence type="ECO:0000313" key="1">
    <source>
        <dbReference type="EMBL" id="BAS85126.1"/>
    </source>
</evidence>